<keyword evidence="3" id="KW-0808">Transferase</keyword>
<dbReference type="PANTHER" id="PTHR12526:SF640">
    <property type="entry name" value="COLANIC ACID BIOSYNTHESIS GLYCOSYLTRANSFERASE WCAL-RELATED"/>
    <property type="match status" value="1"/>
</dbReference>
<dbReference type="EMBL" id="BLTE01000011">
    <property type="protein sequence ID" value="GFK94682.1"/>
    <property type="molecule type" value="Genomic_DNA"/>
</dbReference>
<dbReference type="InterPro" id="IPR028098">
    <property type="entry name" value="Glyco_trans_4-like_N"/>
</dbReference>
<dbReference type="Proteomes" id="UP000494245">
    <property type="component" value="Unassembled WGS sequence"/>
</dbReference>
<gene>
    <name evidence="6" type="ORF">NNJEOMEG_02529</name>
</gene>
<dbReference type="InterPro" id="IPR001296">
    <property type="entry name" value="Glyco_trans_1"/>
</dbReference>
<feature type="domain" description="Glycosyltransferase subfamily 4-like N-terminal" evidence="5">
    <location>
        <begin position="18"/>
        <end position="180"/>
    </location>
</feature>
<dbReference type="Pfam" id="PF13579">
    <property type="entry name" value="Glyco_trans_4_4"/>
    <property type="match status" value="1"/>
</dbReference>
<evidence type="ECO:0000259" key="5">
    <source>
        <dbReference type="Pfam" id="PF13579"/>
    </source>
</evidence>
<dbReference type="Gene3D" id="3.40.50.2000">
    <property type="entry name" value="Glycogen Phosphorylase B"/>
    <property type="match status" value="2"/>
</dbReference>
<evidence type="ECO:0000313" key="7">
    <source>
        <dbReference type="Proteomes" id="UP000494245"/>
    </source>
</evidence>
<evidence type="ECO:0000313" key="6">
    <source>
        <dbReference type="EMBL" id="GFK94682.1"/>
    </source>
</evidence>
<evidence type="ECO:0000256" key="3">
    <source>
        <dbReference type="ARBA" id="ARBA00022679"/>
    </source>
</evidence>
<evidence type="ECO:0000256" key="1">
    <source>
        <dbReference type="ARBA" id="ARBA00009481"/>
    </source>
</evidence>
<comment type="caution">
    <text evidence="6">The sequence shown here is derived from an EMBL/GenBank/DDBJ whole genome shotgun (WGS) entry which is preliminary data.</text>
</comment>
<dbReference type="AlphaFoldDB" id="A0A6V8LQ71"/>
<proteinExistence type="inferred from homology"/>
<accession>A0A6V8LQ71</accession>
<keyword evidence="2" id="KW-0328">Glycosyltransferase</keyword>
<dbReference type="GO" id="GO:0016757">
    <property type="term" value="F:glycosyltransferase activity"/>
    <property type="evidence" value="ECO:0007669"/>
    <property type="project" value="UniProtKB-KW"/>
</dbReference>
<sequence>MDILFLNHNVENYGTYFRCLHLARGLTRRGHKVTLLCASKEDTLKVRRRTEGGLTTIFWPKKRLGGFHTLHTLRMVLNTAYVLGMRQQILHAFAFPLHPIGVPALAAACARRDVRLVLDHDDLWKGGFANQHPGPYQRVVGWFNDRLPAYARQCTAASALLMESFRAAGVPGERIHDIPNCPTMAPSPLSRDEARRRLGLPEGSPLALSMGHTYTESLFLMLDAYERARAQTPGLKLAFLGKMHIPESFEKRLEAYLERAGGDILRLGEKPPSEVPAYMAASDALLLPMDDDPIEKARFPIRFGDYLSSGVPIVSNAVGEIERYLRDYQCGYAAPAKDSDAFGDQIVRSLTDIGGREAVRANARGLVETTLNWDAVAAKLEGVYEKALR</sequence>
<keyword evidence="7" id="KW-1185">Reference proteome</keyword>
<dbReference type="PANTHER" id="PTHR12526">
    <property type="entry name" value="GLYCOSYLTRANSFERASE"/>
    <property type="match status" value="1"/>
</dbReference>
<protein>
    <recommendedName>
        <fullName evidence="8">Glycosyltransferase</fullName>
    </recommendedName>
</protein>
<evidence type="ECO:0008006" key="8">
    <source>
        <dbReference type="Google" id="ProtNLM"/>
    </source>
</evidence>
<dbReference type="CDD" id="cd03794">
    <property type="entry name" value="GT4_WbuB-like"/>
    <property type="match status" value="1"/>
</dbReference>
<reference evidence="6 7" key="2">
    <citation type="submission" date="2020-05" db="EMBL/GenBank/DDBJ databases">
        <title>Draft genome sequence of Desulfovibrio sp. strainFSS-1.</title>
        <authorList>
            <person name="Shimoshige H."/>
            <person name="Kobayashi H."/>
            <person name="Maekawa T."/>
        </authorList>
    </citation>
    <scope>NUCLEOTIDE SEQUENCE [LARGE SCALE GENOMIC DNA]</scope>
    <source>
        <strain evidence="6 7">SIID29052-01</strain>
    </source>
</reference>
<reference evidence="6 7" key="1">
    <citation type="submission" date="2020-04" db="EMBL/GenBank/DDBJ databases">
        <authorList>
            <consortium name="Desulfovibrio sp. FSS-1 genome sequencing consortium"/>
            <person name="Shimoshige H."/>
            <person name="Kobayashi H."/>
            <person name="Maekawa T."/>
        </authorList>
    </citation>
    <scope>NUCLEOTIDE SEQUENCE [LARGE SCALE GENOMIC DNA]</scope>
    <source>
        <strain evidence="6 7">SIID29052-01</strain>
    </source>
</reference>
<name>A0A6V8LQ71_9BACT</name>
<evidence type="ECO:0000256" key="2">
    <source>
        <dbReference type="ARBA" id="ARBA00022676"/>
    </source>
</evidence>
<comment type="similarity">
    <text evidence="1">Belongs to the glycosyltransferase group 1 family. Glycosyltransferase 4 subfamily.</text>
</comment>
<evidence type="ECO:0000259" key="4">
    <source>
        <dbReference type="Pfam" id="PF00534"/>
    </source>
</evidence>
<organism evidence="6 7">
    <name type="scientific">Fundidesulfovibrio magnetotacticus</name>
    <dbReference type="NCBI Taxonomy" id="2730080"/>
    <lineage>
        <taxon>Bacteria</taxon>
        <taxon>Pseudomonadati</taxon>
        <taxon>Thermodesulfobacteriota</taxon>
        <taxon>Desulfovibrionia</taxon>
        <taxon>Desulfovibrionales</taxon>
        <taxon>Desulfovibrionaceae</taxon>
        <taxon>Fundidesulfovibrio</taxon>
    </lineage>
</organism>
<dbReference type="RefSeq" id="WP_173084987.1">
    <property type="nucleotide sequence ID" value="NZ_BLTE01000011.1"/>
</dbReference>
<feature type="domain" description="Glycosyl transferase family 1" evidence="4">
    <location>
        <begin position="191"/>
        <end position="364"/>
    </location>
</feature>
<dbReference type="Pfam" id="PF00534">
    <property type="entry name" value="Glycos_transf_1"/>
    <property type="match status" value="1"/>
</dbReference>
<dbReference type="SUPFAM" id="SSF53756">
    <property type="entry name" value="UDP-Glycosyltransferase/glycogen phosphorylase"/>
    <property type="match status" value="1"/>
</dbReference>